<dbReference type="InterPro" id="IPR042242">
    <property type="entry name" value="RecO_C"/>
</dbReference>
<evidence type="ECO:0000259" key="8">
    <source>
        <dbReference type="Pfam" id="PF11967"/>
    </source>
</evidence>
<dbReference type="NCBIfam" id="TIGR00613">
    <property type="entry name" value="reco"/>
    <property type="match status" value="1"/>
</dbReference>
<keyword evidence="4 7" id="KW-0233">DNA recombination</keyword>
<dbReference type="InterPro" id="IPR022572">
    <property type="entry name" value="DNA_rep/recomb_RecO_N"/>
</dbReference>
<dbReference type="PANTHER" id="PTHR33991">
    <property type="entry name" value="DNA REPAIR PROTEIN RECO"/>
    <property type="match status" value="1"/>
</dbReference>
<dbReference type="Gene3D" id="2.40.50.140">
    <property type="entry name" value="Nucleic acid-binding proteins"/>
    <property type="match status" value="1"/>
</dbReference>
<sequence length="250" mass="27834">MSSEKTTGIVIRIVEFSESSCITTLFTEDFGKISGIAKGCRRPKSAFESAIDLLSLCRIVFLHKTSDSLDILTEAKLLRKFRSAQRSLPHLYAGYYIAELLTEFTHESDPYPELFQVTDQTLAELDGGGNVAKLVLHFELSLLRLLGQLPELSFCVDTGTPAPKTGRVPLGLLAGGILSPQARAGHRQVIDVSAETLEIFRRFAEPGDRWRETEIPANRFGECRGVINRYITHQAGHRLKMHDMLGMLSE</sequence>
<gene>
    <name evidence="7 9" type="primary">recO</name>
    <name evidence="9" type="ORF">C5Y98_29315</name>
</gene>
<name>A0A2S8F405_9BACT</name>
<dbReference type="SUPFAM" id="SSF57863">
    <property type="entry name" value="ArfGap/RecO-like zinc finger"/>
    <property type="match status" value="1"/>
</dbReference>
<evidence type="ECO:0000256" key="5">
    <source>
        <dbReference type="ARBA" id="ARBA00023204"/>
    </source>
</evidence>
<evidence type="ECO:0000256" key="7">
    <source>
        <dbReference type="HAMAP-Rule" id="MF_00201"/>
    </source>
</evidence>
<accession>A0A2S8F405</accession>
<dbReference type="GO" id="GO:0006310">
    <property type="term" value="P:DNA recombination"/>
    <property type="evidence" value="ECO:0007669"/>
    <property type="project" value="UniProtKB-UniRule"/>
</dbReference>
<dbReference type="EMBL" id="PUIB01000029">
    <property type="protein sequence ID" value="PQO26873.1"/>
    <property type="molecule type" value="Genomic_DNA"/>
</dbReference>
<dbReference type="SUPFAM" id="SSF50249">
    <property type="entry name" value="Nucleic acid-binding proteins"/>
    <property type="match status" value="1"/>
</dbReference>
<dbReference type="InterPro" id="IPR037278">
    <property type="entry name" value="ARFGAP/RecO"/>
</dbReference>
<reference evidence="9 10" key="1">
    <citation type="submission" date="2018-02" db="EMBL/GenBank/DDBJ databases">
        <title>Comparative genomes isolates from brazilian mangrove.</title>
        <authorList>
            <person name="Araujo J.E."/>
            <person name="Taketani R.G."/>
            <person name="Silva M.C.P."/>
            <person name="Loureco M.V."/>
            <person name="Andreote F.D."/>
        </authorList>
    </citation>
    <scope>NUCLEOTIDE SEQUENCE [LARGE SCALE GENOMIC DNA]</scope>
    <source>
        <strain evidence="9 10">NAP PRIS-MGV</strain>
    </source>
</reference>
<feature type="domain" description="DNA replication/recombination mediator RecO N-terminal" evidence="8">
    <location>
        <begin position="1"/>
        <end position="81"/>
    </location>
</feature>
<dbReference type="GO" id="GO:0043590">
    <property type="term" value="C:bacterial nucleoid"/>
    <property type="evidence" value="ECO:0007669"/>
    <property type="project" value="TreeGrafter"/>
</dbReference>
<dbReference type="RefSeq" id="WP_105359986.1">
    <property type="nucleotide sequence ID" value="NZ_PUIB01000029.1"/>
</dbReference>
<keyword evidence="5 7" id="KW-0234">DNA repair</keyword>
<comment type="caution">
    <text evidence="9">The sequence shown here is derived from an EMBL/GenBank/DDBJ whole genome shotgun (WGS) entry which is preliminary data.</text>
</comment>
<dbReference type="AlphaFoldDB" id="A0A2S8F405"/>
<dbReference type="Proteomes" id="UP000239388">
    <property type="component" value="Unassembled WGS sequence"/>
</dbReference>
<dbReference type="OrthoDB" id="9797083at2"/>
<evidence type="ECO:0000256" key="6">
    <source>
        <dbReference type="ARBA" id="ARBA00033409"/>
    </source>
</evidence>
<proteinExistence type="inferred from homology"/>
<evidence type="ECO:0000256" key="3">
    <source>
        <dbReference type="ARBA" id="ARBA00022763"/>
    </source>
</evidence>
<protein>
    <recommendedName>
        <fullName evidence="2 7">DNA repair protein RecO</fullName>
    </recommendedName>
    <alternativeName>
        <fullName evidence="6 7">Recombination protein O</fullName>
    </alternativeName>
</protein>
<dbReference type="InterPro" id="IPR012340">
    <property type="entry name" value="NA-bd_OB-fold"/>
</dbReference>
<evidence type="ECO:0000256" key="2">
    <source>
        <dbReference type="ARBA" id="ARBA00021310"/>
    </source>
</evidence>
<dbReference type="HAMAP" id="MF_00201">
    <property type="entry name" value="RecO"/>
    <property type="match status" value="1"/>
</dbReference>
<evidence type="ECO:0000256" key="4">
    <source>
        <dbReference type="ARBA" id="ARBA00023172"/>
    </source>
</evidence>
<evidence type="ECO:0000313" key="10">
    <source>
        <dbReference type="Proteomes" id="UP000239388"/>
    </source>
</evidence>
<dbReference type="Gene3D" id="1.20.1440.120">
    <property type="entry name" value="Recombination protein O, C-terminal domain"/>
    <property type="match status" value="1"/>
</dbReference>
<evidence type="ECO:0000313" key="9">
    <source>
        <dbReference type="EMBL" id="PQO26873.1"/>
    </source>
</evidence>
<dbReference type="Pfam" id="PF02565">
    <property type="entry name" value="RecO_C"/>
    <property type="match status" value="1"/>
</dbReference>
<organism evidence="9 10">
    <name type="scientific">Blastopirellula marina</name>
    <dbReference type="NCBI Taxonomy" id="124"/>
    <lineage>
        <taxon>Bacteria</taxon>
        <taxon>Pseudomonadati</taxon>
        <taxon>Planctomycetota</taxon>
        <taxon>Planctomycetia</taxon>
        <taxon>Pirellulales</taxon>
        <taxon>Pirellulaceae</taxon>
        <taxon>Blastopirellula</taxon>
    </lineage>
</organism>
<dbReference type="InterPro" id="IPR003717">
    <property type="entry name" value="RecO"/>
</dbReference>
<dbReference type="PANTHER" id="PTHR33991:SF1">
    <property type="entry name" value="DNA REPAIR PROTEIN RECO"/>
    <property type="match status" value="1"/>
</dbReference>
<comment type="function">
    <text evidence="7">Involved in DNA repair and RecF pathway recombination.</text>
</comment>
<dbReference type="GO" id="GO:0006302">
    <property type="term" value="P:double-strand break repair"/>
    <property type="evidence" value="ECO:0007669"/>
    <property type="project" value="TreeGrafter"/>
</dbReference>
<comment type="similarity">
    <text evidence="1 7">Belongs to the RecO family.</text>
</comment>
<evidence type="ECO:0000256" key="1">
    <source>
        <dbReference type="ARBA" id="ARBA00007452"/>
    </source>
</evidence>
<dbReference type="Pfam" id="PF11967">
    <property type="entry name" value="RecO_N"/>
    <property type="match status" value="1"/>
</dbReference>
<keyword evidence="3 7" id="KW-0227">DNA damage</keyword>